<dbReference type="InterPro" id="IPR007499">
    <property type="entry name" value="ERF_bacteria_virus"/>
</dbReference>
<dbReference type="EMBL" id="NIDE01000020">
    <property type="protein sequence ID" value="OWK34646.1"/>
    <property type="molecule type" value="Genomic_DNA"/>
</dbReference>
<organism evidence="2 3">
    <name type="scientific">Fimbriiglobus ruber</name>
    <dbReference type="NCBI Taxonomy" id="1908690"/>
    <lineage>
        <taxon>Bacteria</taxon>
        <taxon>Pseudomonadati</taxon>
        <taxon>Planctomycetota</taxon>
        <taxon>Planctomycetia</taxon>
        <taxon>Gemmatales</taxon>
        <taxon>Gemmataceae</taxon>
        <taxon>Fimbriiglobus</taxon>
    </lineage>
</organism>
<protein>
    <recommendedName>
        <fullName evidence="4">Single-stranded DNA-binding protein</fullName>
    </recommendedName>
</protein>
<evidence type="ECO:0000313" key="3">
    <source>
        <dbReference type="Proteomes" id="UP000214646"/>
    </source>
</evidence>
<accession>A0A225DBH4</accession>
<proteinExistence type="predicted"/>
<gene>
    <name evidence="2" type="ORF">FRUB_10617</name>
</gene>
<feature type="region of interest" description="Disordered" evidence="1">
    <location>
        <begin position="238"/>
        <end position="259"/>
    </location>
</feature>
<dbReference type="Pfam" id="PF04404">
    <property type="entry name" value="ERF"/>
    <property type="match status" value="1"/>
</dbReference>
<dbReference type="RefSeq" id="WP_088260891.1">
    <property type="nucleotide sequence ID" value="NZ_NIDE01000020.1"/>
</dbReference>
<name>A0A225DBH4_9BACT</name>
<keyword evidence="3" id="KW-1185">Reference proteome</keyword>
<evidence type="ECO:0000256" key="1">
    <source>
        <dbReference type="SAM" id="MobiDB-lite"/>
    </source>
</evidence>
<evidence type="ECO:0008006" key="4">
    <source>
        <dbReference type="Google" id="ProtNLM"/>
    </source>
</evidence>
<dbReference type="Proteomes" id="UP000214646">
    <property type="component" value="Unassembled WGS sequence"/>
</dbReference>
<comment type="caution">
    <text evidence="2">The sequence shown here is derived from an EMBL/GenBank/DDBJ whole genome shotgun (WGS) entry which is preliminary data.</text>
</comment>
<dbReference type="OrthoDB" id="1976435at2"/>
<evidence type="ECO:0000313" key="2">
    <source>
        <dbReference type="EMBL" id="OWK34646.1"/>
    </source>
</evidence>
<dbReference type="AlphaFoldDB" id="A0A225DBH4"/>
<sequence length="259" mass="28448">MTTREQKAEPPKEKQPLNVYQAIAEVQAELAKSGISKSNKNKEQGYTFRGIDDLYNALAKCLSETGLCILPRILSREMSERKTAKGNPLFSVIVEAEFDFVSSHDGTKHTVRMYGEAMDTADKATNKAMSAAYKYACLQTFCIPTEGDNDPDSTTPEVAPKTAGVFSSREELDSFVTNYLDALNKATTLEHVKDQRDLNAARVTAMKNSPVAEDREGYQKIITVQNALVTKLKEKPTTVDAAKQSASLPPAVGDDEIPF</sequence>
<reference evidence="3" key="1">
    <citation type="submission" date="2017-06" db="EMBL/GenBank/DDBJ databases">
        <title>Genome analysis of Fimbriiglobus ruber SP5, the first member of the order Planctomycetales with confirmed chitinolytic capability.</title>
        <authorList>
            <person name="Ravin N.V."/>
            <person name="Rakitin A.L."/>
            <person name="Ivanova A.A."/>
            <person name="Beletsky A.V."/>
            <person name="Kulichevskaya I.S."/>
            <person name="Mardanov A.V."/>
            <person name="Dedysh S.N."/>
        </authorList>
    </citation>
    <scope>NUCLEOTIDE SEQUENCE [LARGE SCALE GENOMIC DNA]</scope>
    <source>
        <strain evidence="3">SP5</strain>
    </source>
</reference>